<evidence type="ECO:0000256" key="1">
    <source>
        <dbReference type="SAM" id="SignalP"/>
    </source>
</evidence>
<dbReference type="PROSITE" id="PS51257">
    <property type="entry name" value="PROKAR_LIPOPROTEIN"/>
    <property type="match status" value="1"/>
</dbReference>
<keyword evidence="1" id="KW-0732">Signal</keyword>
<organism evidence="2 3">
    <name type="scientific">Agrococcus casei LMG 22410</name>
    <dbReference type="NCBI Taxonomy" id="1255656"/>
    <lineage>
        <taxon>Bacteria</taxon>
        <taxon>Bacillati</taxon>
        <taxon>Actinomycetota</taxon>
        <taxon>Actinomycetes</taxon>
        <taxon>Micrococcales</taxon>
        <taxon>Microbacteriaceae</taxon>
        <taxon>Agrococcus</taxon>
    </lineage>
</organism>
<dbReference type="EMBL" id="FUHU01000020">
    <property type="protein sequence ID" value="SJM52467.1"/>
    <property type="molecule type" value="Genomic_DNA"/>
</dbReference>
<sequence>MGRVTRAGVVGVAALTALVTGCSSASADEAFALQLQPVGDQGAWLDNAYAAGTDDEYSTESTVCGISDGLIIESAEAQVTVTSLSTGEAVFEVAEVSCGAWSAGGGLVPLLLDGSWQLLDLEGEMSVTPLEFAEEPDSLAIVAVADDVAVAADAADGTLVGFSGGSETWRIDGDSGLAAVPLAGGLLGVTRASGSLSVIDAASGEVLHEQSVGGASSVTWSSDGFVLQEAGEAILVELDGTERSRADAAAQSIVPGTYAGVTVSLDDHAAASNVVAVSADGAPVLALDGSAVVSADGAIDGLAAEQMLAVSADGSTVLFIRNNQLVLQEIGADELMPIRAIAGSVRIADGLIVIEGTLSTVVMGPAG</sequence>
<evidence type="ECO:0000313" key="2">
    <source>
        <dbReference type="EMBL" id="SJM52467.1"/>
    </source>
</evidence>
<dbReference type="RefSeq" id="WP_086991104.1">
    <property type="nucleotide sequence ID" value="NZ_FUHU01000020.1"/>
</dbReference>
<evidence type="ECO:0000313" key="3">
    <source>
        <dbReference type="Proteomes" id="UP000195787"/>
    </source>
</evidence>
<dbReference type="GeneID" id="303172216"/>
<dbReference type="Gene3D" id="2.130.10.10">
    <property type="entry name" value="YVTN repeat-like/Quinoprotein amine dehydrogenase"/>
    <property type="match status" value="1"/>
</dbReference>
<name>A0A1R4F9C6_9MICO</name>
<accession>A0A1R4F9C6</accession>
<dbReference type="SUPFAM" id="SSF69304">
    <property type="entry name" value="Tricorn protease N-terminal domain"/>
    <property type="match status" value="1"/>
</dbReference>
<gene>
    <name evidence="2" type="ORF">CZ674_03220</name>
</gene>
<dbReference type="AlphaFoldDB" id="A0A1R4F9C6"/>
<protein>
    <submittedName>
        <fullName evidence="2">Uncharacterized protein</fullName>
    </submittedName>
</protein>
<dbReference type="InterPro" id="IPR015943">
    <property type="entry name" value="WD40/YVTN_repeat-like_dom_sf"/>
</dbReference>
<proteinExistence type="predicted"/>
<feature type="signal peptide" evidence="1">
    <location>
        <begin position="1"/>
        <end position="27"/>
    </location>
</feature>
<dbReference type="Proteomes" id="UP000195787">
    <property type="component" value="Unassembled WGS sequence"/>
</dbReference>
<reference evidence="2 3" key="1">
    <citation type="submission" date="2017-02" db="EMBL/GenBank/DDBJ databases">
        <authorList>
            <person name="Peterson S.W."/>
        </authorList>
    </citation>
    <scope>NUCLEOTIDE SEQUENCE [LARGE SCALE GENOMIC DNA]</scope>
    <source>
        <strain evidence="2 3">LMG 22410</strain>
    </source>
</reference>
<dbReference type="OrthoDB" id="5120487at2"/>
<keyword evidence="3" id="KW-1185">Reference proteome</keyword>
<feature type="chain" id="PRO_5010214653" evidence="1">
    <location>
        <begin position="28"/>
        <end position="367"/>
    </location>
</feature>